<proteinExistence type="predicted"/>
<accession>A0A1C4ZK12</accession>
<protein>
    <submittedName>
        <fullName evidence="4">Membrane protein involved in the export of O-antigen and teichoic acid</fullName>
    </submittedName>
</protein>
<feature type="transmembrane region" description="Helical" evidence="2">
    <location>
        <begin position="307"/>
        <end position="327"/>
    </location>
</feature>
<feature type="transmembrane region" description="Helical" evidence="2">
    <location>
        <begin position="275"/>
        <end position="295"/>
    </location>
</feature>
<evidence type="ECO:0000313" key="5">
    <source>
        <dbReference type="Proteomes" id="UP000198228"/>
    </source>
</evidence>
<feature type="transmembrane region" description="Helical" evidence="2">
    <location>
        <begin position="339"/>
        <end position="359"/>
    </location>
</feature>
<evidence type="ECO:0000313" key="4">
    <source>
        <dbReference type="EMBL" id="SCF33262.1"/>
    </source>
</evidence>
<feature type="signal peptide" evidence="3">
    <location>
        <begin position="1"/>
        <end position="20"/>
    </location>
</feature>
<feature type="transmembrane region" description="Helical" evidence="2">
    <location>
        <begin position="75"/>
        <end position="93"/>
    </location>
</feature>
<reference evidence="4 5" key="1">
    <citation type="submission" date="2016-06" db="EMBL/GenBank/DDBJ databases">
        <authorList>
            <person name="Kjaerup R.B."/>
            <person name="Dalgaard T.S."/>
            <person name="Juul-Madsen H.R."/>
        </authorList>
    </citation>
    <scope>NUCLEOTIDE SEQUENCE [LARGE SCALE GENOMIC DNA]</scope>
    <source>
        <strain evidence="4 5">DSM 43821</strain>
    </source>
</reference>
<evidence type="ECO:0000256" key="1">
    <source>
        <dbReference type="SAM" id="MobiDB-lite"/>
    </source>
</evidence>
<keyword evidence="2" id="KW-0472">Membrane</keyword>
<dbReference type="RefSeq" id="WP_088962936.1">
    <property type="nucleotide sequence ID" value="NZ_LT607410.1"/>
</dbReference>
<feature type="transmembrane region" description="Helical" evidence="2">
    <location>
        <begin position="36"/>
        <end position="63"/>
    </location>
</feature>
<gene>
    <name evidence="4" type="ORF">GA0074696_4528</name>
</gene>
<feature type="transmembrane region" description="Helical" evidence="2">
    <location>
        <begin position="365"/>
        <end position="391"/>
    </location>
</feature>
<dbReference type="AlphaFoldDB" id="A0A1C4ZK12"/>
<sequence>MRGQTIFAALSSLLSGVLNAGILAVCARGGQTDELAAYAIMTAALTWVAVLATGGTAMLYATGDERECAAIRSQRVLVVSPLLIVSAVGVSLLYVGRGYGLVALAAAALGTIGNSFTQLQFSDLYRQFRFVAASVVMVGSRLAGLVLVLVGVPLTIALVAATALQLLTAEGLVCRDAATRRGRWRGLTVRSAAAAFRMNGHLMSCSLAEVFTGRSGGIALSMVASPHVVGSYAAVNGVYQALTAVVYQGLRVPMAVRVRHRHGLGAHGSVRESEVMVVVVAALTGVAGWLLAPWLTTAVLGLTVPGMDTTLGLFLLALPFLTVNRAIGLARLGDGNYRAAARLALLTAGLAGLALLVQAPRFGPAGAAAATLASEALTTVVVGALCGHLALRARRRRRMSDRTGPAAPVVERPGSGLPV</sequence>
<name>A0A1C4ZK12_9ACTN</name>
<evidence type="ECO:0000256" key="3">
    <source>
        <dbReference type="SAM" id="SignalP"/>
    </source>
</evidence>
<dbReference type="Proteomes" id="UP000198228">
    <property type="component" value="Chromosome I"/>
</dbReference>
<dbReference type="EMBL" id="LT607410">
    <property type="protein sequence ID" value="SCF33262.1"/>
    <property type="molecule type" value="Genomic_DNA"/>
</dbReference>
<keyword evidence="2" id="KW-1133">Transmembrane helix</keyword>
<feature type="transmembrane region" description="Helical" evidence="2">
    <location>
        <begin position="99"/>
        <end position="116"/>
    </location>
</feature>
<evidence type="ECO:0000256" key="2">
    <source>
        <dbReference type="SAM" id="Phobius"/>
    </source>
</evidence>
<organism evidence="4 5">
    <name type="scientific">Micromonospora purpureochromogenes</name>
    <dbReference type="NCBI Taxonomy" id="47872"/>
    <lineage>
        <taxon>Bacteria</taxon>
        <taxon>Bacillati</taxon>
        <taxon>Actinomycetota</taxon>
        <taxon>Actinomycetes</taxon>
        <taxon>Micromonosporales</taxon>
        <taxon>Micromonosporaceae</taxon>
        <taxon>Micromonospora</taxon>
    </lineage>
</organism>
<keyword evidence="3" id="KW-0732">Signal</keyword>
<feature type="chain" id="PRO_5039585264" evidence="3">
    <location>
        <begin position="21"/>
        <end position="419"/>
    </location>
</feature>
<feature type="region of interest" description="Disordered" evidence="1">
    <location>
        <begin position="397"/>
        <end position="419"/>
    </location>
</feature>
<keyword evidence="2" id="KW-0812">Transmembrane</keyword>